<dbReference type="InterPro" id="IPR003783">
    <property type="entry name" value="Regulatory_RecX"/>
</dbReference>
<sequence length="209" mass="23964">MLITAMEPRRGRRTALFLDGELAVTLDAETLLAHGWKIGREITDEELHEMIERSESRRAGEKALYLLEHRNHSKKELADKIARTTSRSAAQEAAEHMEELGLVNDEAFARSYASELFCRKGFAAMRVRQELLRKGIAREVAEAVIDELAPEPEHALRDLVERRYARQLSDEKDIRRTVAALGRLGYRYDEIRSVLRDYLSDEPEGFNAL</sequence>
<evidence type="ECO:0000256" key="1">
    <source>
        <dbReference type="ARBA" id="ARBA00004496"/>
    </source>
</evidence>
<dbReference type="PANTHER" id="PTHR33602:SF1">
    <property type="entry name" value="REGULATORY PROTEIN RECX FAMILY PROTEIN"/>
    <property type="match status" value="1"/>
</dbReference>
<dbReference type="AlphaFoldDB" id="A0A328UMC0"/>
<evidence type="ECO:0000256" key="4">
    <source>
        <dbReference type="ARBA" id="ARBA00022490"/>
    </source>
</evidence>
<dbReference type="Proteomes" id="UP000249377">
    <property type="component" value="Unassembled WGS sequence"/>
</dbReference>
<proteinExistence type="inferred from homology"/>
<evidence type="ECO:0000256" key="5">
    <source>
        <dbReference type="HAMAP-Rule" id="MF_01114"/>
    </source>
</evidence>
<accession>A0A328UMC0</accession>
<dbReference type="GO" id="GO:0006282">
    <property type="term" value="P:regulation of DNA repair"/>
    <property type="evidence" value="ECO:0007669"/>
    <property type="project" value="UniProtKB-UniRule"/>
</dbReference>
<evidence type="ECO:0000313" key="7">
    <source>
        <dbReference type="EMBL" id="RAQ30643.1"/>
    </source>
</evidence>
<comment type="subcellular location">
    <subcellularLocation>
        <location evidence="1 5">Cytoplasm</location>
    </subcellularLocation>
</comment>
<protein>
    <recommendedName>
        <fullName evidence="3 5">Regulatory protein RecX</fullName>
    </recommendedName>
</protein>
<dbReference type="Pfam" id="PF02631">
    <property type="entry name" value="RecX_HTH2"/>
    <property type="match status" value="1"/>
</dbReference>
<dbReference type="EMBL" id="QLYR01000001">
    <property type="protein sequence ID" value="RAQ30643.1"/>
    <property type="molecule type" value="Genomic_DNA"/>
</dbReference>
<dbReference type="InterPro" id="IPR036388">
    <property type="entry name" value="WH-like_DNA-bd_sf"/>
</dbReference>
<comment type="caution">
    <text evidence="7">The sequence shown here is derived from an EMBL/GenBank/DDBJ whole genome shotgun (WGS) entry which is preliminary data.</text>
</comment>
<evidence type="ECO:0000256" key="3">
    <source>
        <dbReference type="ARBA" id="ARBA00018111"/>
    </source>
</evidence>
<dbReference type="RefSeq" id="WP_112331838.1">
    <property type="nucleotide sequence ID" value="NZ_JADPHD010000004.1"/>
</dbReference>
<keyword evidence="8" id="KW-1185">Reference proteome</keyword>
<dbReference type="InterPro" id="IPR053924">
    <property type="entry name" value="RecX_HTH_2nd"/>
</dbReference>
<dbReference type="PANTHER" id="PTHR33602">
    <property type="entry name" value="REGULATORY PROTEIN RECX FAMILY PROTEIN"/>
    <property type="match status" value="1"/>
</dbReference>
<keyword evidence="4 5" id="KW-0963">Cytoplasm</keyword>
<name>A0A328UMC0_9FIRM</name>
<dbReference type="GO" id="GO:0005737">
    <property type="term" value="C:cytoplasm"/>
    <property type="evidence" value="ECO:0007669"/>
    <property type="project" value="UniProtKB-SubCell"/>
</dbReference>
<gene>
    <name evidence="5" type="primary">recX</name>
    <name evidence="7" type="ORF">DPQ25_03920</name>
</gene>
<organism evidence="7 8">
    <name type="scientific">Hydrogeniiclostridium mannosilyticum</name>
    <dbReference type="NCBI Taxonomy" id="2764322"/>
    <lineage>
        <taxon>Bacteria</taxon>
        <taxon>Bacillati</taxon>
        <taxon>Bacillota</taxon>
        <taxon>Clostridia</taxon>
        <taxon>Eubacteriales</taxon>
        <taxon>Acutalibacteraceae</taxon>
        <taxon>Hydrogeniiclostridium</taxon>
    </lineage>
</organism>
<feature type="domain" description="RecX second three-helical" evidence="6">
    <location>
        <begin position="104"/>
        <end position="144"/>
    </location>
</feature>
<comment type="similarity">
    <text evidence="2 5">Belongs to the RecX family.</text>
</comment>
<evidence type="ECO:0000256" key="2">
    <source>
        <dbReference type="ARBA" id="ARBA00009695"/>
    </source>
</evidence>
<dbReference type="HAMAP" id="MF_01114">
    <property type="entry name" value="RecX"/>
    <property type="match status" value="1"/>
</dbReference>
<evidence type="ECO:0000313" key="8">
    <source>
        <dbReference type="Proteomes" id="UP000249377"/>
    </source>
</evidence>
<dbReference type="Gene3D" id="1.10.10.10">
    <property type="entry name" value="Winged helix-like DNA-binding domain superfamily/Winged helix DNA-binding domain"/>
    <property type="match status" value="2"/>
</dbReference>
<reference evidence="7 8" key="1">
    <citation type="submission" date="2018-06" db="EMBL/GenBank/DDBJ databases">
        <title>Noncontiguous genome sequence of Ruminococcaceae bacterium ASD2818.</title>
        <authorList>
            <person name="Chaplin A.V."/>
            <person name="Sokolova S.R."/>
            <person name="Kochetkova T.O."/>
            <person name="Goltsov A.Y."/>
            <person name="Trofimov D.Y."/>
            <person name="Efimov B.A."/>
        </authorList>
    </citation>
    <scope>NUCLEOTIDE SEQUENCE [LARGE SCALE GENOMIC DNA]</scope>
    <source>
        <strain evidence="7 8">ASD2818</strain>
    </source>
</reference>
<evidence type="ECO:0000259" key="6">
    <source>
        <dbReference type="Pfam" id="PF02631"/>
    </source>
</evidence>
<comment type="function">
    <text evidence="5">Modulates RecA activity.</text>
</comment>